<sequence>MSDLPAILLAAGGSTRMRGADKLLEEVNGVPLLRRQAARLCAATRGTVIVTLPPAPHPRDAALDGLDVKIVRVADPSLGMNASLSAGVVALPDARAALVALADMPDLEMADFARVLAAVDDSATRIWRACTENGAPGHPIAFHRDLWPALRALTGDTGGRAVVQAHAHVTRMIPLPGTRARTDLDTPEAWAAWRAT</sequence>
<gene>
    <name evidence="3" type="ORF">KDD17_05960</name>
</gene>
<evidence type="ECO:0000313" key="4">
    <source>
        <dbReference type="Proteomes" id="UP000683291"/>
    </source>
</evidence>
<feature type="domain" description="MobA-like NTP transferase" evidence="2">
    <location>
        <begin position="6"/>
        <end position="168"/>
    </location>
</feature>
<protein>
    <submittedName>
        <fullName evidence="3">Nucleotidyltransferase family protein</fullName>
    </submittedName>
</protein>
<dbReference type="PANTHER" id="PTHR43777:SF1">
    <property type="entry name" value="MOLYBDENUM COFACTOR CYTIDYLYLTRANSFERASE"/>
    <property type="match status" value="1"/>
</dbReference>
<dbReference type="InterPro" id="IPR029044">
    <property type="entry name" value="Nucleotide-diphossugar_trans"/>
</dbReference>
<evidence type="ECO:0000313" key="3">
    <source>
        <dbReference type="EMBL" id="QUJ77528.1"/>
    </source>
</evidence>
<dbReference type="Gene3D" id="3.90.550.10">
    <property type="entry name" value="Spore Coat Polysaccharide Biosynthesis Protein SpsA, Chain A"/>
    <property type="match status" value="1"/>
</dbReference>
<dbReference type="KEGG" id="sual:KDD17_05960"/>
<keyword evidence="1" id="KW-0460">Magnesium</keyword>
<dbReference type="InterPro" id="IPR025877">
    <property type="entry name" value="MobA-like_NTP_Trfase"/>
</dbReference>
<accession>A0A975JFJ5</accession>
<evidence type="ECO:0000256" key="1">
    <source>
        <dbReference type="ARBA" id="ARBA00022842"/>
    </source>
</evidence>
<evidence type="ECO:0000259" key="2">
    <source>
        <dbReference type="Pfam" id="PF12804"/>
    </source>
</evidence>
<dbReference type="PANTHER" id="PTHR43777">
    <property type="entry name" value="MOLYBDENUM COFACTOR CYTIDYLYLTRANSFERASE"/>
    <property type="match status" value="1"/>
</dbReference>
<dbReference type="RefSeq" id="WP_212705722.1">
    <property type="nucleotide sequence ID" value="NZ_CP073581.1"/>
</dbReference>
<organism evidence="3 4">
    <name type="scientific">Sulfitobacter albidus</name>
    <dbReference type="NCBI Taxonomy" id="2829501"/>
    <lineage>
        <taxon>Bacteria</taxon>
        <taxon>Pseudomonadati</taxon>
        <taxon>Pseudomonadota</taxon>
        <taxon>Alphaproteobacteria</taxon>
        <taxon>Rhodobacterales</taxon>
        <taxon>Roseobacteraceae</taxon>
        <taxon>Sulfitobacter</taxon>
    </lineage>
</organism>
<dbReference type="AlphaFoldDB" id="A0A975JFJ5"/>
<dbReference type="EMBL" id="CP073581">
    <property type="protein sequence ID" value="QUJ77528.1"/>
    <property type="molecule type" value="Genomic_DNA"/>
</dbReference>
<reference evidence="3" key="1">
    <citation type="submission" date="2021-04" db="EMBL/GenBank/DDBJ databases">
        <title>Complete genome sequence for Sulfitobacter sp. strain JK7-1.</title>
        <authorList>
            <person name="Park S.-J."/>
        </authorList>
    </citation>
    <scope>NUCLEOTIDE SEQUENCE</scope>
    <source>
        <strain evidence="3">JK7-1</strain>
    </source>
</reference>
<name>A0A975JFJ5_9RHOB</name>
<dbReference type="GO" id="GO:0016779">
    <property type="term" value="F:nucleotidyltransferase activity"/>
    <property type="evidence" value="ECO:0007669"/>
    <property type="project" value="UniProtKB-ARBA"/>
</dbReference>
<dbReference type="SUPFAM" id="SSF53448">
    <property type="entry name" value="Nucleotide-diphospho-sugar transferases"/>
    <property type="match status" value="1"/>
</dbReference>
<dbReference type="Pfam" id="PF12804">
    <property type="entry name" value="NTP_transf_3"/>
    <property type="match status" value="1"/>
</dbReference>
<proteinExistence type="predicted"/>
<dbReference type="Proteomes" id="UP000683291">
    <property type="component" value="Chromosome 1"/>
</dbReference>
<keyword evidence="4" id="KW-1185">Reference proteome</keyword>
<dbReference type="CDD" id="cd04182">
    <property type="entry name" value="GT_2_like_f"/>
    <property type="match status" value="1"/>
</dbReference>